<dbReference type="AlphaFoldDB" id="A0A484HPF8"/>
<proteinExistence type="predicted"/>
<dbReference type="Pfam" id="PF13362">
    <property type="entry name" value="Toprim_3"/>
    <property type="match status" value="1"/>
</dbReference>
<evidence type="ECO:0000313" key="2">
    <source>
        <dbReference type="EMBL" id="VEN74745.1"/>
    </source>
</evidence>
<dbReference type="InterPro" id="IPR034154">
    <property type="entry name" value="TOPRIM_DnaG/twinkle"/>
</dbReference>
<gene>
    <name evidence="2" type="ORF">EPICR_50020</name>
</gene>
<protein>
    <submittedName>
        <fullName evidence="2">Putative DNA primase TraC</fullName>
    </submittedName>
</protein>
<dbReference type="CDD" id="cd01029">
    <property type="entry name" value="TOPRIM_primases"/>
    <property type="match status" value="1"/>
</dbReference>
<accession>A0A484HPF8</accession>
<dbReference type="EMBL" id="CAACVI010000045">
    <property type="protein sequence ID" value="VEN74745.1"/>
    <property type="molecule type" value="Genomic_DNA"/>
</dbReference>
<name>A0A484HPF8_9BACT</name>
<dbReference type="InterPro" id="IPR025048">
    <property type="entry name" value="DUF3987"/>
</dbReference>
<evidence type="ECO:0000259" key="1">
    <source>
        <dbReference type="SMART" id="SM00493"/>
    </source>
</evidence>
<dbReference type="Pfam" id="PF13148">
    <property type="entry name" value="DUF3987"/>
    <property type="match status" value="1"/>
</dbReference>
<dbReference type="Gene3D" id="3.40.1360.10">
    <property type="match status" value="1"/>
</dbReference>
<reference evidence="2" key="1">
    <citation type="submission" date="2019-01" db="EMBL/GenBank/DDBJ databases">
        <authorList>
            <consortium name="Genoscope - CEA"/>
            <person name="William W."/>
        </authorList>
    </citation>
    <scope>NUCLEOTIDE SEQUENCE</scope>
    <source>
        <strain evidence="2">CR-1</strain>
    </source>
</reference>
<feature type="domain" description="Toprim" evidence="1">
    <location>
        <begin position="191"/>
        <end position="275"/>
    </location>
</feature>
<dbReference type="InterPro" id="IPR006171">
    <property type="entry name" value="TOPRIM_dom"/>
</dbReference>
<organism evidence="2">
    <name type="scientific">uncultured Desulfobacteraceae bacterium</name>
    <dbReference type="NCBI Taxonomy" id="218296"/>
    <lineage>
        <taxon>Bacteria</taxon>
        <taxon>Pseudomonadati</taxon>
        <taxon>Thermodesulfobacteriota</taxon>
        <taxon>Desulfobacteria</taxon>
        <taxon>Desulfobacterales</taxon>
        <taxon>Desulfobacteraceae</taxon>
        <taxon>environmental samples</taxon>
    </lineage>
</organism>
<dbReference type="SMART" id="SM00493">
    <property type="entry name" value="TOPRIM"/>
    <property type="match status" value="1"/>
</dbReference>
<sequence>MQNKIIMPNHSQIIQDFKNQIARHGITPPEVIELGKMNRFPDDGKRGKDGWCILFDNPDGTAGGAFGNWKTVKEKWSSVNGKSFDPIMWKSINRAIEAELKERQRKARKVAEKICDQAKKITGCDHPYLKKKKVEAYGILRDKADIIIPMRDINGDIQTLQRIKPDGFKLFLSGGKTKGYFFVIGELSGAKKIYIAEGYATAATIYQGVNQEFPVVVAFNAGNLKPVALNIRGKHMEAEIIICADDDRHSESKGKSNVGIEKAESAAKAIRGKVACPGIDGDFNDLYIEKGIEAVRMMLRQSDKNEKNELNSFGREPADYVDKNQLASQPKNNEINNEINDIDSQEWHGWPKLDERAFCGFAGDFVKIATKKSEADPAAVLITFLVRFGIECGTIPFFIGDTPHYPRLFAVIVGATSKARKGTSASPVKRLFAFEDFKEGEDTFLGILAKTSPGPLSSGEGIVSAVRDPAEEWDSGTQKNIIKSQDVQDKRLFILDEEFGACLSAMNRKGNTLSTTLRSAWDSGNIEPLTKHDKIKATKAHLGIVTHVTIPELKEKMNKVEAFSGFSNRFLWICAKRQGLVPIPDPIPENELYRLNVELKDIIEFAKDVNRIVFSDAAKERWENIYPNLAKDRSGVAGSILNRAEAQTLRLAMHFALLDKKNSIEAPHLKAAQAIWDYAEASVNFIFTKENENPLTKTIYNFLKEKGKATRTEINHLFKNNMKADKIHSALQELESQGRIKAEKKKKEGQPGRPKTWFVFCR</sequence>